<feature type="non-terminal residue" evidence="1">
    <location>
        <position position="109"/>
    </location>
</feature>
<dbReference type="PANTHER" id="PTHR34996:SF3">
    <property type="entry name" value="OS06G0327400 PROTEIN"/>
    <property type="match status" value="1"/>
</dbReference>
<gene>
    <name evidence="1" type="primary">murB_8</name>
    <name evidence="1" type="ORF">g.3195</name>
</gene>
<reference evidence="1" key="1">
    <citation type="submission" date="2015-07" db="EMBL/GenBank/DDBJ databases">
        <title>Transcriptome Assembly of Anthurium amnicola.</title>
        <authorList>
            <person name="Suzuki J."/>
        </authorList>
    </citation>
    <scope>NUCLEOTIDE SEQUENCE</scope>
</reference>
<sequence length="109" mass="11750">GTSSSPKPAMGHTGYTPLRRSWRRVRGFRLSSGRFSVLRLRLRLVGLIGLLGRCLESLGKRIGGGIGLPGRCNGSGSRRRRGPVCGRPPECTLRPAGRSNSFYAEAIAD</sequence>
<dbReference type="PANTHER" id="PTHR34996">
    <property type="entry name" value="OS06G0327400 PROTEIN"/>
    <property type="match status" value="1"/>
</dbReference>
<accession>A0A1D1XWN5</accession>
<feature type="non-terminal residue" evidence="1">
    <location>
        <position position="1"/>
    </location>
</feature>
<evidence type="ECO:0000313" key="1">
    <source>
        <dbReference type="EMBL" id="JAT46790.1"/>
    </source>
</evidence>
<organism evidence="1">
    <name type="scientific">Anthurium amnicola</name>
    <dbReference type="NCBI Taxonomy" id="1678845"/>
    <lineage>
        <taxon>Eukaryota</taxon>
        <taxon>Viridiplantae</taxon>
        <taxon>Streptophyta</taxon>
        <taxon>Embryophyta</taxon>
        <taxon>Tracheophyta</taxon>
        <taxon>Spermatophyta</taxon>
        <taxon>Magnoliopsida</taxon>
        <taxon>Liliopsida</taxon>
        <taxon>Araceae</taxon>
        <taxon>Pothoideae</taxon>
        <taxon>Potheae</taxon>
        <taxon>Anthurium</taxon>
    </lineage>
</organism>
<protein>
    <submittedName>
        <fullName evidence="1">UDP-N-acetylenolpyruvoylglucosamine reductase</fullName>
    </submittedName>
</protein>
<dbReference type="EMBL" id="GDJX01021146">
    <property type="protein sequence ID" value="JAT46790.1"/>
    <property type="molecule type" value="Transcribed_RNA"/>
</dbReference>
<name>A0A1D1XWN5_9ARAE</name>
<dbReference type="AlphaFoldDB" id="A0A1D1XWN5"/>
<proteinExistence type="predicted"/>